<proteinExistence type="predicted"/>
<protein>
    <submittedName>
        <fullName evidence="1">Uncharacterized protein</fullName>
    </submittedName>
</protein>
<accession>A0AAU9FLQ9</accession>
<evidence type="ECO:0000313" key="1">
    <source>
        <dbReference type="EMBL" id="BFF96540.1"/>
    </source>
</evidence>
<organism evidence="1 2">
    <name type="scientific">Drosophila madeirensis</name>
    <name type="common">Fruit fly</name>
    <dbReference type="NCBI Taxonomy" id="30013"/>
    <lineage>
        <taxon>Eukaryota</taxon>
        <taxon>Metazoa</taxon>
        <taxon>Ecdysozoa</taxon>
        <taxon>Arthropoda</taxon>
        <taxon>Hexapoda</taxon>
        <taxon>Insecta</taxon>
        <taxon>Pterygota</taxon>
        <taxon>Neoptera</taxon>
        <taxon>Endopterygota</taxon>
        <taxon>Diptera</taxon>
        <taxon>Brachycera</taxon>
        <taxon>Muscomorpha</taxon>
        <taxon>Ephydroidea</taxon>
        <taxon>Drosophilidae</taxon>
        <taxon>Drosophila</taxon>
        <taxon>Sophophora</taxon>
    </lineage>
</organism>
<sequence>MALLIWCRPINTLHVYKNKPQTALHLPSSTPTSNSCNKDIAFTLRALGHAMWRELQQLPPSPSPYLIQRLG</sequence>
<evidence type="ECO:0000313" key="2">
    <source>
        <dbReference type="Proteomes" id="UP001500889"/>
    </source>
</evidence>
<name>A0AAU9FLQ9_DROMD</name>
<keyword evidence="2" id="KW-1185">Reference proteome</keyword>
<gene>
    <name evidence="1" type="ORF">DMAD_05159</name>
</gene>
<reference evidence="1 2" key="1">
    <citation type="submission" date="2024-02" db="EMBL/GenBank/DDBJ databases">
        <title>A chromosome-level genome assembly of Drosophila madeirensis, a fruit fly species endemic to Madeira island.</title>
        <authorList>
            <person name="Tomihara K."/>
            <person name="Llopart A."/>
            <person name="Yamamoto D."/>
        </authorList>
    </citation>
    <scope>NUCLEOTIDE SEQUENCE [LARGE SCALE GENOMIC DNA]</scope>
    <source>
        <strain evidence="1 2">RF1</strain>
    </source>
</reference>
<dbReference type="EMBL" id="AP029265">
    <property type="protein sequence ID" value="BFF96540.1"/>
    <property type="molecule type" value="Genomic_DNA"/>
</dbReference>
<dbReference type="AlphaFoldDB" id="A0AAU9FLQ9"/>
<dbReference type="Proteomes" id="UP001500889">
    <property type="component" value="Chromosome J"/>
</dbReference>